<keyword evidence="1" id="KW-0812">Transmembrane</keyword>
<evidence type="ECO:0008006" key="5">
    <source>
        <dbReference type="Google" id="ProtNLM"/>
    </source>
</evidence>
<proteinExistence type="predicted"/>
<reference evidence="3 4" key="1">
    <citation type="submission" date="2020-01" db="EMBL/GenBank/DDBJ databases">
        <authorList>
            <person name="Gulvik C.A."/>
            <person name="Batra D.G."/>
        </authorList>
    </citation>
    <scope>NUCLEOTIDE SEQUENCE [LARGE SCALE GENOMIC DNA]</scope>
    <source>
        <strain evidence="3 4">W9323</strain>
    </source>
</reference>
<dbReference type="RefSeq" id="WP_173220899.1">
    <property type="nucleotide sequence ID" value="NZ_CP048104.1"/>
</dbReference>
<organism evidence="3 4">
    <name type="scientific">Kroppenstedtia pulmonis</name>
    <dbReference type="NCBI Taxonomy" id="1380685"/>
    <lineage>
        <taxon>Bacteria</taxon>
        <taxon>Bacillati</taxon>
        <taxon>Bacillota</taxon>
        <taxon>Bacilli</taxon>
        <taxon>Bacillales</taxon>
        <taxon>Thermoactinomycetaceae</taxon>
        <taxon>Kroppenstedtia</taxon>
    </lineage>
</organism>
<dbReference type="EMBL" id="CP048104">
    <property type="protein sequence ID" value="QKG83810.1"/>
    <property type="molecule type" value="Genomic_DNA"/>
</dbReference>
<name>A0A7D4BIR0_9BACL</name>
<evidence type="ECO:0000313" key="4">
    <source>
        <dbReference type="Proteomes" id="UP000503088"/>
    </source>
</evidence>
<keyword evidence="1" id="KW-1133">Transmembrane helix</keyword>
<protein>
    <recommendedName>
        <fullName evidence="5">DUF4198 domain-containing protein</fullName>
    </recommendedName>
</protein>
<keyword evidence="2" id="KW-0732">Signal</keyword>
<keyword evidence="4" id="KW-1185">Reference proteome</keyword>
<sequence length="272" mass="30831">MHTLKFCRISVILVLLWFSFSPTTEASPDYDIQFKMWPADVEAGILWEVKIPKAKKARGTWTFIFTAPEDPSFVEKNVQKNQGAQTTVAFYEINHGAKPFSLKATFDGVIDGETVHLQKTHTDFPSGLIKHTACTPKGLQVDVRLEQGDRSESSWMMELEKETKNEPITLFSFEKDNRETSVSHTFTEKDLKGQHLDPGKYQFSVWYYGFVNGHDVDVGMLETKDIKLTQSCVDSILNSSQPPLWKNPSLLFVTGGVVLLCGAGWYGWKLRK</sequence>
<dbReference type="AlphaFoldDB" id="A0A7D4BIR0"/>
<evidence type="ECO:0000256" key="1">
    <source>
        <dbReference type="SAM" id="Phobius"/>
    </source>
</evidence>
<accession>A0A7D4BIR0</accession>
<feature type="transmembrane region" description="Helical" evidence="1">
    <location>
        <begin position="249"/>
        <end position="268"/>
    </location>
</feature>
<dbReference type="Proteomes" id="UP000503088">
    <property type="component" value="Chromosome"/>
</dbReference>
<keyword evidence="1" id="KW-0472">Membrane</keyword>
<evidence type="ECO:0000256" key="2">
    <source>
        <dbReference type="SAM" id="SignalP"/>
    </source>
</evidence>
<feature type="chain" id="PRO_5028944499" description="DUF4198 domain-containing protein" evidence="2">
    <location>
        <begin position="27"/>
        <end position="272"/>
    </location>
</feature>
<gene>
    <name evidence="3" type="ORF">GXN76_04510</name>
</gene>
<dbReference type="KEGG" id="kpul:GXN76_04510"/>
<evidence type="ECO:0000313" key="3">
    <source>
        <dbReference type="EMBL" id="QKG83810.1"/>
    </source>
</evidence>
<feature type="signal peptide" evidence="2">
    <location>
        <begin position="1"/>
        <end position="26"/>
    </location>
</feature>